<dbReference type="AlphaFoldDB" id="A0A0E9WL21"/>
<protein>
    <submittedName>
        <fullName evidence="1">Uncharacterized protein</fullName>
    </submittedName>
</protein>
<reference evidence="1" key="2">
    <citation type="journal article" date="2015" name="Fish Shellfish Immunol.">
        <title>Early steps in the European eel (Anguilla anguilla)-Vibrio vulnificus interaction in the gills: Role of the RtxA13 toxin.</title>
        <authorList>
            <person name="Callol A."/>
            <person name="Pajuelo D."/>
            <person name="Ebbesson L."/>
            <person name="Teles M."/>
            <person name="MacKenzie S."/>
            <person name="Amaro C."/>
        </authorList>
    </citation>
    <scope>NUCLEOTIDE SEQUENCE</scope>
</reference>
<sequence>MACWLQPITMHCGEPTIAIYSYKSVVDSKW</sequence>
<name>A0A0E9WL21_ANGAN</name>
<reference evidence="1" key="1">
    <citation type="submission" date="2014-11" db="EMBL/GenBank/DDBJ databases">
        <authorList>
            <person name="Amaro Gonzalez C."/>
        </authorList>
    </citation>
    <scope>NUCLEOTIDE SEQUENCE</scope>
</reference>
<organism evidence="1">
    <name type="scientific">Anguilla anguilla</name>
    <name type="common">European freshwater eel</name>
    <name type="synonym">Muraena anguilla</name>
    <dbReference type="NCBI Taxonomy" id="7936"/>
    <lineage>
        <taxon>Eukaryota</taxon>
        <taxon>Metazoa</taxon>
        <taxon>Chordata</taxon>
        <taxon>Craniata</taxon>
        <taxon>Vertebrata</taxon>
        <taxon>Euteleostomi</taxon>
        <taxon>Actinopterygii</taxon>
        <taxon>Neopterygii</taxon>
        <taxon>Teleostei</taxon>
        <taxon>Anguilliformes</taxon>
        <taxon>Anguillidae</taxon>
        <taxon>Anguilla</taxon>
    </lineage>
</organism>
<evidence type="ECO:0000313" key="1">
    <source>
        <dbReference type="EMBL" id="JAH91042.1"/>
    </source>
</evidence>
<dbReference type="EMBL" id="GBXM01017535">
    <property type="protein sequence ID" value="JAH91042.1"/>
    <property type="molecule type" value="Transcribed_RNA"/>
</dbReference>
<accession>A0A0E9WL21</accession>
<proteinExistence type="predicted"/>